<dbReference type="GO" id="GO:0070042">
    <property type="term" value="F:rRNA (uridine-N3-)-methyltransferase activity"/>
    <property type="evidence" value="ECO:0007669"/>
    <property type="project" value="TreeGrafter"/>
</dbReference>
<dbReference type="InterPro" id="IPR046886">
    <property type="entry name" value="RsmE_MTase_dom"/>
</dbReference>
<dbReference type="InterPro" id="IPR046887">
    <property type="entry name" value="RsmE_PUA-like"/>
</dbReference>
<evidence type="ECO:0000256" key="11">
    <source>
        <dbReference type="ARBA" id="ARBA00047944"/>
    </source>
</evidence>
<keyword evidence="8 12" id="KW-0808">Transferase</keyword>
<dbReference type="OrthoDB" id="9815641at2"/>
<dbReference type="CDD" id="cd18084">
    <property type="entry name" value="RsmE-like"/>
    <property type="match status" value="1"/>
</dbReference>
<dbReference type="InterPro" id="IPR029028">
    <property type="entry name" value="Alpha/beta_knot_MTases"/>
</dbReference>
<sequence length="243" mass="26743">MGEHRIYTQLPLAAGDVVSLEEGPPHHLLKVLRLKPGAELTLFNGNGCDYGARIIDAGKRSAQVEILDQGVEEATPALRISLGIGISKGERMDFAVQKAVELGVSEITPLITERCVVRLSRERMHKRCNHWRQVAISACEQSGRRRVPLVIDPMELDDWIESSDSTPGLLLEHRSERVIGQLPAPGTGIRLLVGPEGGLSEEERTFALRHRFTGVQLGPRVLRTETAPLAAIAAIQTLWGDFR</sequence>
<dbReference type="PANTHER" id="PTHR30027:SF3">
    <property type="entry name" value="16S RRNA (URACIL(1498)-N(3))-METHYLTRANSFERASE"/>
    <property type="match status" value="1"/>
</dbReference>
<accession>A0A1T2KW00</accession>
<evidence type="ECO:0000256" key="8">
    <source>
        <dbReference type="ARBA" id="ARBA00022679"/>
    </source>
</evidence>
<evidence type="ECO:0000313" key="16">
    <source>
        <dbReference type="Proteomes" id="UP000190896"/>
    </source>
</evidence>
<keyword evidence="6 12" id="KW-0698">rRNA processing</keyword>
<feature type="domain" description="Ribosomal RNA small subunit methyltransferase E methyltransferase" evidence="13">
    <location>
        <begin position="78"/>
        <end position="236"/>
    </location>
</feature>
<gene>
    <name evidence="15" type="ORF">BOW51_04215</name>
</gene>
<feature type="domain" description="Ribosomal RNA small subunit methyltransferase E PUA-like" evidence="14">
    <location>
        <begin position="26"/>
        <end position="67"/>
    </location>
</feature>
<dbReference type="Pfam" id="PF04452">
    <property type="entry name" value="Methyltrans_RNA"/>
    <property type="match status" value="1"/>
</dbReference>
<comment type="function">
    <text evidence="10 12">Specifically methylates the N3 position of the uracil ring of uridine 1498 (m3U1498) in 16S rRNA. Acts on the fully assembled 30S ribosomal subunit.</text>
</comment>
<reference evidence="15 16" key="1">
    <citation type="submission" date="2016-11" db="EMBL/GenBank/DDBJ databases">
        <title>Mixed transmission modes and dynamic genome evolution in an obligate animal-bacterial symbiosis.</title>
        <authorList>
            <person name="Russell S.L."/>
            <person name="Corbett-Detig R.B."/>
            <person name="Cavanaugh C.M."/>
        </authorList>
    </citation>
    <scope>NUCLEOTIDE SEQUENCE [LARGE SCALE GENOMIC DNA]</scope>
    <source>
        <strain evidence="15">Se-Cadez</strain>
    </source>
</reference>
<dbReference type="NCBIfam" id="TIGR00046">
    <property type="entry name" value="RsmE family RNA methyltransferase"/>
    <property type="match status" value="1"/>
</dbReference>
<evidence type="ECO:0000313" key="15">
    <source>
        <dbReference type="EMBL" id="OOZ37023.1"/>
    </source>
</evidence>
<keyword evidence="16" id="KW-1185">Reference proteome</keyword>
<name>A0A1T2KW00_9GAMM</name>
<comment type="similarity">
    <text evidence="2 12">Belongs to the RNA methyltransferase RsmE family.</text>
</comment>
<evidence type="ECO:0000259" key="14">
    <source>
        <dbReference type="Pfam" id="PF20260"/>
    </source>
</evidence>
<dbReference type="RefSeq" id="WP_078486271.1">
    <property type="nucleotide sequence ID" value="NZ_MPRJ01000019.1"/>
</dbReference>
<evidence type="ECO:0000256" key="5">
    <source>
        <dbReference type="ARBA" id="ARBA00022490"/>
    </source>
</evidence>
<proteinExistence type="inferred from homology"/>
<evidence type="ECO:0000259" key="13">
    <source>
        <dbReference type="Pfam" id="PF04452"/>
    </source>
</evidence>
<dbReference type="AlphaFoldDB" id="A0A1T2KW00"/>
<evidence type="ECO:0000256" key="3">
    <source>
        <dbReference type="ARBA" id="ARBA00012328"/>
    </source>
</evidence>
<dbReference type="EC" id="2.1.1.193" evidence="3 12"/>
<evidence type="ECO:0000256" key="10">
    <source>
        <dbReference type="ARBA" id="ARBA00025699"/>
    </source>
</evidence>
<dbReference type="InterPro" id="IPR015947">
    <property type="entry name" value="PUA-like_sf"/>
</dbReference>
<dbReference type="InterPro" id="IPR006700">
    <property type="entry name" value="RsmE"/>
</dbReference>
<evidence type="ECO:0000256" key="6">
    <source>
        <dbReference type="ARBA" id="ARBA00022552"/>
    </source>
</evidence>
<dbReference type="Gene3D" id="2.40.240.20">
    <property type="entry name" value="Hypothetical PUA domain-like, domain 1"/>
    <property type="match status" value="1"/>
</dbReference>
<evidence type="ECO:0000256" key="9">
    <source>
        <dbReference type="ARBA" id="ARBA00022691"/>
    </source>
</evidence>
<dbReference type="PANTHER" id="PTHR30027">
    <property type="entry name" value="RIBOSOMAL RNA SMALL SUBUNIT METHYLTRANSFERASE E"/>
    <property type="match status" value="1"/>
</dbReference>
<dbReference type="Gene3D" id="3.40.1280.10">
    <property type="match status" value="1"/>
</dbReference>
<comment type="caution">
    <text evidence="15">The sequence shown here is derived from an EMBL/GenBank/DDBJ whole genome shotgun (WGS) entry which is preliminary data.</text>
</comment>
<dbReference type="NCBIfam" id="NF008692">
    <property type="entry name" value="PRK11713.1-5"/>
    <property type="match status" value="1"/>
</dbReference>
<evidence type="ECO:0000256" key="12">
    <source>
        <dbReference type="PIRNR" id="PIRNR015601"/>
    </source>
</evidence>
<organism evidence="15 16">
    <name type="scientific">Solemya velesiana gill symbiont</name>
    <dbReference type="NCBI Taxonomy" id="1918948"/>
    <lineage>
        <taxon>Bacteria</taxon>
        <taxon>Pseudomonadati</taxon>
        <taxon>Pseudomonadota</taxon>
        <taxon>Gammaproteobacteria</taxon>
        <taxon>sulfur-oxidizing symbionts</taxon>
    </lineage>
</organism>
<dbReference type="Pfam" id="PF20260">
    <property type="entry name" value="PUA_4"/>
    <property type="match status" value="1"/>
</dbReference>
<dbReference type="GO" id="GO:0005737">
    <property type="term" value="C:cytoplasm"/>
    <property type="evidence" value="ECO:0007669"/>
    <property type="project" value="UniProtKB-SubCell"/>
</dbReference>
<comment type="subcellular location">
    <subcellularLocation>
        <location evidence="1 12">Cytoplasm</location>
    </subcellularLocation>
</comment>
<dbReference type="SUPFAM" id="SSF88697">
    <property type="entry name" value="PUA domain-like"/>
    <property type="match status" value="1"/>
</dbReference>
<evidence type="ECO:0000256" key="7">
    <source>
        <dbReference type="ARBA" id="ARBA00022603"/>
    </source>
</evidence>
<keyword evidence="5 12" id="KW-0963">Cytoplasm</keyword>
<evidence type="ECO:0000256" key="1">
    <source>
        <dbReference type="ARBA" id="ARBA00004496"/>
    </source>
</evidence>
<keyword evidence="9 12" id="KW-0949">S-adenosyl-L-methionine</keyword>
<evidence type="ECO:0000256" key="2">
    <source>
        <dbReference type="ARBA" id="ARBA00005528"/>
    </source>
</evidence>
<comment type="catalytic activity">
    <reaction evidence="11 12">
        <text>uridine(1498) in 16S rRNA + S-adenosyl-L-methionine = N(3)-methyluridine(1498) in 16S rRNA + S-adenosyl-L-homocysteine + H(+)</text>
        <dbReference type="Rhea" id="RHEA:42920"/>
        <dbReference type="Rhea" id="RHEA-COMP:10283"/>
        <dbReference type="Rhea" id="RHEA-COMP:10284"/>
        <dbReference type="ChEBI" id="CHEBI:15378"/>
        <dbReference type="ChEBI" id="CHEBI:57856"/>
        <dbReference type="ChEBI" id="CHEBI:59789"/>
        <dbReference type="ChEBI" id="CHEBI:65315"/>
        <dbReference type="ChEBI" id="CHEBI:74502"/>
        <dbReference type="EC" id="2.1.1.193"/>
    </reaction>
</comment>
<dbReference type="EMBL" id="MPRJ01000019">
    <property type="protein sequence ID" value="OOZ37023.1"/>
    <property type="molecule type" value="Genomic_DNA"/>
</dbReference>
<dbReference type="PIRSF" id="PIRSF015601">
    <property type="entry name" value="MTase_slr0722"/>
    <property type="match status" value="1"/>
</dbReference>
<keyword evidence="7 12" id="KW-0489">Methyltransferase</keyword>
<evidence type="ECO:0000256" key="4">
    <source>
        <dbReference type="ARBA" id="ARBA00013673"/>
    </source>
</evidence>
<dbReference type="InterPro" id="IPR029026">
    <property type="entry name" value="tRNA_m1G_MTases_N"/>
</dbReference>
<dbReference type="SUPFAM" id="SSF75217">
    <property type="entry name" value="alpha/beta knot"/>
    <property type="match status" value="1"/>
</dbReference>
<protein>
    <recommendedName>
        <fullName evidence="4 12">Ribosomal RNA small subunit methyltransferase E</fullName>
        <ecNumber evidence="3 12">2.1.1.193</ecNumber>
    </recommendedName>
</protein>
<dbReference type="GO" id="GO:0070475">
    <property type="term" value="P:rRNA base methylation"/>
    <property type="evidence" value="ECO:0007669"/>
    <property type="project" value="TreeGrafter"/>
</dbReference>
<dbReference type="Proteomes" id="UP000190896">
    <property type="component" value="Unassembled WGS sequence"/>
</dbReference>